<keyword evidence="2" id="KW-1185">Reference proteome</keyword>
<comment type="caution">
    <text evidence="1">The sequence shown here is derived from an EMBL/GenBank/DDBJ whole genome shotgun (WGS) entry which is preliminary data.</text>
</comment>
<sequence length="278" mass="29889">MKIENRTFIVSGGSSGLGLATVHDLLKANAYVSIFDRSVPPTNLPGSHVRFFKVDITQVKEIEDAVDGTVEWTQETGARLGGVVNCAGVASAAKIIDKNGEPHPLDRWDFTLAVNATGSFNLSRIALKHLVKVVPEDTVDGERGVIIFVSSSAAVGRFDTSIYGYTDGYCLQFEGQPGQTAYAASKGALLAMTLPMARDLARYAVRVVTVAPGVFASSMTANFAEKTRRSLESNAIVYPARLGMPDEFSRTVRWIVECPYVNGETIRLSGGGRLPAKL</sequence>
<gene>
    <name evidence="1" type="ORF">CCMSSC00406_0004403</name>
</gene>
<organism evidence="1 2">
    <name type="scientific">Pleurotus cornucopiae</name>
    <name type="common">Cornucopia mushroom</name>
    <dbReference type="NCBI Taxonomy" id="5321"/>
    <lineage>
        <taxon>Eukaryota</taxon>
        <taxon>Fungi</taxon>
        <taxon>Dikarya</taxon>
        <taxon>Basidiomycota</taxon>
        <taxon>Agaricomycotina</taxon>
        <taxon>Agaricomycetes</taxon>
        <taxon>Agaricomycetidae</taxon>
        <taxon>Agaricales</taxon>
        <taxon>Pleurotineae</taxon>
        <taxon>Pleurotaceae</taxon>
        <taxon>Pleurotus</taxon>
    </lineage>
</organism>
<evidence type="ECO:0000313" key="2">
    <source>
        <dbReference type="Proteomes" id="UP000824881"/>
    </source>
</evidence>
<evidence type="ECO:0000313" key="1">
    <source>
        <dbReference type="EMBL" id="KAG9223981.1"/>
    </source>
</evidence>
<reference evidence="1 2" key="1">
    <citation type="journal article" date="2021" name="Appl. Environ. Microbiol.">
        <title>Genetic linkage and physical mapping for an oyster mushroom Pleurotus cornucopiae and QTL analysis for the trait cap color.</title>
        <authorList>
            <person name="Zhang Y."/>
            <person name="Gao W."/>
            <person name="Sonnenberg A."/>
            <person name="Chen Q."/>
            <person name="Zhang J."/>
            <person name="Huang C."/>
        </authorList>
    </citation>
    <scope>NUCLEOTIDE SEQUENCE [LARGE SCALE GENOMIC DNA]</scope>
    <source>
        <strain evidence="1">CCMSSC00406</strain>
    </source>
</reference>
<name>A0ACB7J233_PLECO</name>
<dbReference type="EMBL" id="WQMT02000004">
    <property type="protein sequence ID" value="KAG9223981.1"/>
    <property type="molecule type" value="Genomic_DNA"/>
</dbReference>
<dbReference type="Proteomes" id="UP000824881">
    <property type="component" value="Unassembled WGS sequence"/>
</dbReference>
<proteinExistence type="predicted"/>
<protein>
    <submittedName>
        <fullName evidence="1">Uncharacterized protein</fullName>
    </submittedName>
</protein>
<accession>A0ACB7J233</accession>